<proteinExistence type="predicted"/>
<name>A0ABS6YAI9_9BACT</name>
<feature type="region of interest" description="Disordered" evidence="2">
    <location>
        <begin position="1"/>
        <end position="24"/>
    </location>
</feature>
<evidence type="ECO:0008006" key="5">
    <source>
        <dbReference type="Google" id="ProtNLM"/>
    </source>
</evidence>
<protein>
    <recommendedName>
        <fullName evidence="5">Mobilization protein</fullName>
    </recommendedName>
</protein>
<feature type="coiled-coil region" evidence="1">
    <location>
        <begin position="106"/>
        <end position="133"/>
    </location>
</feature>
<feature type="compositionally biased region" description="Basic and acidic residues" evidence="2">
    <location>
        <begin position="1"/>
        <end position="23"/>
    </location>
</feature>
<comment type="caution">
    <text evidence="3">The sequence shown here is derived from an EMBL/GenBank/DDBJ whole genome shotgun (WGS) entry which is preliminary data.</text>
</comment>
<evidence type="ECO:0000313" key="4">
    <source>
        <dbReference type="Proteomes" id="UP000788426"/>
    </source>
</evidence>
<dbReference type="Pfam" id="PF19514">
    <property type="entry name" value="MobC_2"/>
    <property type="match status" value="1"/>
</dbReference>
<keyword evidence="1" id="KW-0175">Coiled coil</keyword>
<evidence type="ECO:0000313" key="3">
    <source>
        <dbReference type="EMBL" id="MBW4768584.1"/>
    </source>
</evidence>
<dbReference type="Proteomes" id="UP000788426">
    <property type="component" value="Unassembled WGS sequence"/>
</dbReference>
<reference evidence="3 4" key="1">
    <citation type="submission" date="2021-07" db="EMBL/GenBank/DDBJ databases">
        <title>Genomic diversity and antimicrobial resistance of Prevotella spp. isolated from chronic lung disease airways.</title>
        <authorList>
            <person name="Webb K.A."/>
            <person name="Olagoke O.S."/>
            <person name="Baird T."/>
            <person name="Neill J."/>
            <person name="Pham A."/>
            <person name="Wells T.J."/>
            <person name="Ramsay K.A."/>
            <person name="Bell S.C."/>
            <person name="Sarovich D.S."/>
            <person name="Price E.P."/>
        </authorList>
    </citation>
    <scope>NUCLEOTIDE SEQUENCE [LARGE SCALE GENOMIC DNA]</scope>
    <source>
        <strain evidence="3 4">SCHI0011.S.12</strain>
    </source>
</reference>
<accession>A0ABS6YAI9</accession>
<gene>
    <name evidence="3" type="ORF">KZO38_02235</name>
</gene>
<evidence type="ECO:0000256" key="2">
    <source>
        <dbReference type="SAM" id="MobiDB-lite"/>
    </source>
</evidence>
<dbReference type="InterPro" id="IPR045788">
    <property type="entry name" value="MobC_2"/>
</dbReference>
<keyword evidence="4" id="KW-1185">Reference proteome</keyword>
<sequence>MDKERERRSERKTAEKPRWDNWHVRLPNPKDQQRAIDLFHKSGAETKSDFVRGRILGESFKVITVDKSAVEYYRKLSELTTQIHKIGVLYNQTVRAINSYHSVKTAQILLERLENLSAQIIALQEQAISLTIDYRRK</sequence>
<dbReference type="EMBL" id="JAHXCT010000001">
    <property type="protein sequence ID" value="MBW4768584.1"/>
    <property type="molecule type" value="Genomic_DNA"/>
</dbReference>
<evidence type="ECO:0000256" key="1">
    <source>
        <dbReference type="SAM" id="Coils"/>
    </source>
</evidence>
<organism evidence="3 4">
    <name type="scientific">Hoylesella nanceiensis</name>
    <dbReference type="NCBI Taxonomy" id="425941"/>
    <lineage>
        <taxon>Bacteria</taxon>
        <taxon>Pseudomonadati</taxon>
        <taxon>Bacteroidota</taxon>
        <taxon>Bacteroidia</taxon>
        <taxon>Bacteroidales</taxon>
        <taxon>Prevotellaceae</taxon>
        <taxon>Hoylesella</taxon>
    </lineage>
</organism>